<dbReference type="RefSeq" id="WP_125600403.1">
    <property type="nucleotide sequence ID" value="NZ_JBHSSM010000010.1"/>
</dbReference>
<feature type="domain" description="AB hydrolase-1" evidence="1">
    <location>
        <begin position="20"/>
        <end position="139"/>
    </location>
</feature>
<evidence type="ECO:0000259" key="1">
    <source>
        <dbReference type="Pfam" id="PF00561"/>
    </source>
</evidence>
<evidence type="ECO:0000313" key="3">
    <source>
        <dbReference type="Proteomes" id="UP001596310"/>
    </source>
</evidence>
<keyword evidence="3" id="KW-1185">Reference proteome</keyword>
<dbReference type="PANTHER" id="PTHR46331">
    <property type="entry name" value="VALACYCLOVIR HYDROLASE"/>
    <property type="match status" value="1"/>
</dbReference>
<dbReference type="Pfam" id="PF00561">
    <property type="entry name" value="Abhydrolase_1"/>
    <property type="match status" value="1"/>
</dbReference>
<evidence type="ECO:0000313" key="2">
    <source>
        <dbReference type="EMBL" id="MFC6314638.1"/>
    </source>
</evidence>
<sequence length="231" mass="25897">MEIRVNHTTLYYVQSGQGQPLILLHGNGESHQIFDKLLPTLSAYFQVFALDNRGHGKSAPVKEIHYQEMANDVVDFIKQLKLEKPLLYGFSDGGIIGLLVASQHPDLLGKLMVSGANLNPNGLHSKDRFLAWNVHLWSRRPEVRLLNTEPNITKADLQRIQIPTLVMAGEKDAVKISHTRYIADQIPDSSLMILPKETHSSYVIDSFKLLPIIRKFASQPARSTTAPSRKA</sequence>
<dbReference type="InterPro" id="IPR029058">
    <property type="entry name" value="AB_hydrolase_fold"/>
</dbReference>
<dbReference type="InterPro" id="IPR000073">
    <property type="entry name" value="AB_hydrolase_1"/>
</dbReference>
<proteinExistence type="predicted"/>
<name>A0ABW1UNK4_9LACO</name>
<reference evidence="3" key="1">
    <citation type="journal article" date="2019" name="Int. J. Syst. Evol. Microbiol.">
        <title>The Global Catalogue of Microorganisms (GCM) 10K type strain sequencing project: providing services to taxonomists for standard genome sequencing and annotation.</title>
        <authorList>
            <consortium name="The Broad Institute Genomics Platform"/>
            <consortium name="The Broad Institute Genome Sequencing Center for Infectious Disease"/>
            <person name="Wu L."/>
            <person name="Ma J."/>
        </authorList>
    </citation>
    <scope>NUCLEOTIDE SEQUENCE [LARGE SCALE GENOMIC DNA]</scope>
    <source>
        <strain evidence="3">CCM 8897</strain>
    </source>
</reference>
<comment type="caution">
    <text evidence="2">The sequence shown here is derived from an EMBL/GenBank/DDBJ whole genome shotgun (WGS) entry which is preliminary data.</text>
</comment>
<dbReference type="Gene3D" id="3.40.50.1820">
    <property type="entry name" value="alpha/beta hydrolase"/>
    <property type="match status" value="1"/>
</dbReference>
<accession>A0ABW1UNK4</accession>
<organism evidence="2 3">
    <name type="scientific">Lapidilactobacillus achengensis</name>
    <dbReference type="NCBI Taxonomy" id="2486000"/>
    <lineage>
        <taxon>Bacteria</taxon>
        <taxon>Bacillati</taxon>
        <taxon>Bacillota</taxon>
        <taxon>Bacilli</taxon>
        <taxon>Lactobacillales</taxon>
        <taxon>Lactobacillaceae</taxon>
        <taxon>Lapidilactobacillus</taxon>
    </lineage>
</organism>
<keyword evidence="2" id="KW-0378">Hydrolase</keyword>
<dbReference type="PANTHER" id="PTHR46331:SF2">
    <property type="entry name" value="VALACYCLOVIR HYDROLASE"/>
    <property type="match status" value="1"/>
</dbReference>
<dbReference type="EMBL" id="JBHSSM010000010">
    <property type="protein sequence ID" value="MFC6314638.1"/>
    <property type="molecule type" value="Genomic_DNA"/>
</dbReference>
<protein>
    <submittedName>
        <fullName evidence="2">Alpha/beta fold hydrolase</fullName>
    </submittedName>
</protein>
<dbReference type="Proteomes" id="UP001596310">
    <property type="component" value="Unassembled WGS sequence"/>
</dbReference>
<dbReference type="SUPFAM" id="SSF53474">
    <property type="entry name" value="alpha/beta-Hydrolases"/>
    <property type="match status" value="1"/>
</dbReference>
<dbReference type="GO" id="GO:0016787">
    <property type="term" value="F:hydrolase activity"/>
    <property type="evidence" value="ECO:0007669"/>
    <property type="project" value="UniProtKB-KW"/>
</dbReference>
<gene>
    <name evidence="2" type="ORF">ACFQHW_03540</name>
</gene>